<evidence type="ECO:0000256" key="24">
    <source>
        <dbReference type="ARBA" id="ARBA00043773"/>
    </source>
</evidence>
<dbReference type="Pfam" id="PF00777">
    <property type="entry name" value="Glyco_transf_29"/>
    <property type="match status" value="1"/>
</dbReference>
<comment type="catalytic activity">
    <reaction evidence="24">
        <text>a ganglioside GM1 (d18:1(4E)) + CMP-N-acetyl-beta-neuraminate = a ganglioside GD1a (d18:1(4E)) + CMP + H(+)</text>
        <dbReference type="Rhea" id="RHEA:18021"/>
        <dbReference type="ChEBI" id="CHEBI:15378"/>
        <dbReference type="ChEBI" id="CHEBI:57812"/>
        <dbReference type="ChEBI" id="CHEBI:60377"/>
        <dbReference type="ChEBI" id="CHEBI:77709"/>
        <dbReference type="ChEBI" id="CHEBI:78445"/>
        <dbReference type="EC" id="2.4.3.2"/>
    </reaction>
    <physiologicalReaction direction="left-to-right" evidence="24">
        <dbReference type="Rhea" id="RHEA:18022"/>
    </physiologicalReaction>
</comment>
<feature type="transmembrane region" description="Helical" evidence="35">
    <location>
        <begin position="7"/>
        <end position="23"/>
    </location>
</feature>
<dbReference type="InterPro" id="IPR038578">
    <property type="entry name" value="GT29-like_sf"/>
</dbReference>
<feature type="disulfide bond" evidence="34">
    <location>
        <begin position="133"/>
        <end position="272"/>
    </location>
</feature>
<keyword evidence="15" id="KW-1015">Disulfide bond</keyword>
<feature type="binding site" evidence="33">
    <location>
        <position position="290"/>
    </location>
    <ligand>
        <name>substrate</name>
    </ligand>
</feature>
<evidence type="ECO:0000256" key="17">
    <source>
        <dbReference type="ARBA" id="ARBA00036292"/>
    </source>
</evidence>
<evidence type="ECO:0000256" key="31">
    <source>
        <dbReference type="ARBA" id="ARBA00081332"/>
    </source>
</evidence>
<keyword evidence="7" id="KW-0328">Glycosyltransferase</keyword>
<dbReference type="GeneTree" id="ENSGT00940000156356"/>
<dbReference type="CDD" id="cd23966">
    <property type="entry name" value="GT29_ST3GAL1_2"/>
    <property type="match status" value="1"/>
</dbReference>
<keyword evidence="11 35" id="KW-1133">Transmembrane helix</keyword>
<dbReference type="EC" id="2.4.3.2" evidence="18"/>
<evidence type="ECO:0000256" key="2">
    <source>
        <dbReference type="ARBA" id="ARBA00004613"/>
    </source>
</evidence>
<keyword evidence="16" id="KW-0325">Glycoprotein</keyword>
<evidence type="ECO:0000256" key="25">
    <source>
        <dbReference type="ARBA" id="ARBA00043816"/>
    </source>
</evidence>
<evidence type="ECO:0000256" key="23">
    <source>
        <dbReference type="ARBA" id="ARBA00043673"/>
    </source>
</evidence>
<feature type="binding site" evidence="33">
    <location>
        <position position="307"/>
    </location>
    <ligand>
        <name>substrate</name>
    </ligand>
</feature>
<evidence type="ECO:0000256" key="35">
    <source>
        <dbReference type="SAM" id="Phobius"/>
    </source>
</evidence>
<keyword evidence="10" id="KW-0735">Signal-anchor</keyword>
<dbReference type="Gene3D" id="3.90.1480.20">
    <property type="entry name" value="Glycosyl transferase family 29"/>
    <property type="match status" value="1"/>
</dbReference>
<comment type="pathway">
    <text evidence="4">Glycolipid biosynthesis.</text>
</comment>
<keyword evidence="14 35" id="KW-0472">Membrane</keyword>
<evidence type="ECO:0000256" key="10">
    <source>
        <dbReference type="ARBA" id="ARBA00022968"/>
    </source>
</evidence>
<comment type="subcellular location">
    <subcellularLocation>
        <location evidence="1">Golgi apparatus</location>
        <location evidence="1">Golgi stack membrane</location>
        <topology evidence="1">Single-pass type II membrane protein</topology>
    </subcellularLocation>
    <subcellularLocation>
        <location evidence="2">Secreted</location>
    </subcellularLocation>
</comment>
<evidence type="ECO:0000256" key="12">
    <source>
        <dbReference type="ARBA" id="ARBA00023034"/>
    </source>
</evidence>
<dbReference type="GO" id="GO:0097503">
    <property type="term" value="P:sialylation"/>
    <property type="evidence" value="ECO:0007669"/>
    <property type="project" value="TreeGrafter"/>
</dbReference>
<dbReference type="FunFam" id="3.90.1480.20:FF:000002">
    <property type="entry name" value="CMP-N-acetylneuraminate-beta-galactosamide- alpha-2,3-sialyltransferase 2"/>
    <property type="match status" value="1"/>
</dbReference>
<dbReference type="PANTHER" id="PTHR46032">
    <property type="entry name" value="ALPHA-2,3-SIALYLTRANSFERASE ST3GAL I ISOFORM X1"/>
    <property type="match status" value="1"/>
</dbReference>
<evidence type="ECO:0000256" key="19">
    <source>
        <dbReference type="ARBA" id="ARBA00039107"/>
    </source>
</evidence>
<evidence type="ECO:0000313" key="36">
    <source>
        <dbReference type="Ensembl" id="ENSSPUP00000015781.1"/>
    </source>
</evidence>
<keyword evidence="37" id="KW-1185">Reference proteome</keyword>
<comment type="catalytic activity">
    <reaction evidence="26">
        <text>ganglioside GM1 (d18:1(4E)/18:0) + CMP-N-acetyl-beta-neuraminate = ganglioside GD1a (18:1(4E)/18:0) + CMP + H(+)</text>
        <dbReference type="Rhea" id="RHEA:48248"/>
        <dbReference type="ChEBI" id="CHEBI:15378"/>
        <dbReference type="ChEBI" id="CHEBI:57812"/>
        <dbReference type="ChEBI" id="CHEBI:60377"/>
        <dbReference type="ChEBI" id="CHEBI:73110"/>
        <dbReference type="ChEBI" id="CHEBI:90153"/>
    </reaction>
    <physiologicalReaction direction="left-to-right" evidence="26">
        <dbReference type="Rhea" id="RHEA:48249"/>
    </physiologicalReaction>
</comment>
<accession>A0A8D0GYF5</accession>
<evidence type="ECO:0000256" key="26">
    <source>
        <dbReference type="ARBA" id="ARBA00047509"/>
    </source>
</evidence>
<dbReference type="GO" id="GO:0032580">
    <property type="term" value="C:Golgi cisterna membrane"/>
    <property type="evidence" value="ECO:0007669"/>
    <property type="project" value="UniProtKB-SubCell"/>
</dbReference>
<dbReference type="AlphaFoldDB" id="A0A8D0GYF5"/>
<keyword evidence="6" id="KW-0964">Secreted</keyword>
<dbReference type="PANTHER" id="PTHR46032:SF1">
    <property type="entry name" value="ST3 BETA-GALACTOSIDE ALPHA-2,3-SIALYLTRANSFERASE 1"/>
    <property type="match status" value="1"/>
</dbReference>
<evidence type="ECO:0000256" key="3">
    <source>
        <dbReference type="ARBA" id="ARBA00004922"/>
    </source>
</evidence>
<organism evidence="36 37">
    <name type="scientific">Sphenodon punctatus</name>
    <name type="common">Tuatara</name>
    <name type="synonym">Hatteria punctata</name>
    <dbReference type="NCBI Taxonomy" id="8508"/>
    <lineage>
        <taxon>Eukaryota</taxon>
        <taxon>Metazoa</taxon>
        <taxon>Chordata</taxon>
        <taxon>Craniata</taxon>
        <taxon>Vertebrata</taxon>
        <taxon>Euteleostomi</taxon>
        <taxon>Lepidosauria</taxon>
        <taxon>Sphenodontia</taxon>
        <taxon>Sphenodontidae</taxon>
        <taxon>Sphenodon</taxon>
    </lineage>
</organism>
<keyword evidence="9 35" id="KW-0812">Transmembrane</keyword>
<dbReference type="GO" id="GO:0047288">
    <property type="term" value="F:beta-D-galactosyl-(1-&gt;3)-N-acetyl-beta-D-galactosaminide alpha-2,3- sialyltransferase"/>
    <property type="evidence" value="ECO:0007669"/>
    <property type="project" value="UniProtKB-EC"/>
</dbReference>
<keyword evidence="8" id="KW-0808">Transferase</keyword>
<evidence type="ECO:0000256" key="13">
    <source>
        <dbReference type="ARBA" id="ARBA00023098"/>
    </source>
</evidence>
<evidence type="ECO:0000256" key="18">
    <source>
        <dbReference type="ARBA" id="ARBA00039106"/>
    </source>
</evidence>
<dbReference type="PIRSF" id="PIRSF005557">
    <property type="entry name" value="Sialyl_trans"/>
    <property type="match status" value="1"/>
</dbReference>
<evidence type="ECO:0000256" key="15">
    <source>
        <dbReference type="ARBA" id="ARBA00023157"/>
    </source>
</evidence>
<keyword evidence="12" id="KW-0333">Golgi apparatus</keyword>
<evidence type="ECO:0000256" key="8">
    <source>
        <dbReference type="ARBA" id="ARBA00022679"/>
    </source>
</evidence>
<reference evidence="36" key="2">
    <citation type="submission" date="2025-09" db="UniProtKB">
        <authorList>
            <consortium name="Ensembl"/>
        </authorList>
    </citation>
    <scope>IDENTIFICATION</scope>
</reference>
<dbReference type="InterPro" id="IPR051757">
    <property type="entry name" value="Beta-gal_alpha2-3_sialyltrans"/>
</dbReference>
<keyword evidence="13" id="KW-0443">Lipid metabolism</keyword>
<sequence length="329" mass="37765">MLRRKKLWGGIALCLMFSLWKIYQSLRMGSSASLFPLGGWTGAKSLSEAKPCGCDSCIQELRHSTWFREHFDVAVDPLLTLQNPEIPPEVLQWWLKLQSRQTGTQLQETIRHLFAILPSPTARVLDTAQCRTCAVVGNSGRLRNTQHGREIDSHDYVLRMNRAQTTGFEKDVGVRTTHHFMYPESAVNLQSGIHLVLVPFKPLDLKWVTSAFSTWELQFTYKRVKRLIEADKSKVLILNPSFLKYIQDKWTQHHGKYPSTGFIALIFALHMCNKVSAFGYGADSNGNWHHYWEENRYSGAFRRTGVHNADYELSLIKRLAAEGKISFYM</sequence>
<feature type="binding site" evidence="33">
    <location>
        <position position="281"/>
    </location>
    <ligand>
        <name>substrate</name>
    </ligand>
</feature>
<dbReference type="OMA" id="IHDNWTQ"/>
<name>A0A8D0GYF5_SPHPU</name>
<feature type="binding site" evidence="33">
    <location>
        <position position="221"/>
    </location>
    <ligand>
        <name>substrate</name>
    </ligand>
</feature>
<dbReference type="InterPro" id="IPR012163">
    <property type="entry name" value="Sialyl_trans"/>
</dbReference>
<evidence type="ECO:0000256" key="27">
    <source>
        <dbReference type="ARBA" id="ARBA00052027"/>
    </source>
</evidence>
<evidence type="ECO:0000256" key="16">
    <source>
        <dbReference type="ARBA" id="ARBA00023180"/>
    </source>
</evidence>
<feature type="binding site" evidence="33">
    <location>
        <position position="98"/>
    </location>
    <ligand>
        <name>substrate</name>
    </ligand>
</feature>
<comment type="similarity">
    <text evidence="5">Belongs to the glycosyltransferase 29 family.</text>
</comment>
<evidence type="ECO:0000256" key="7">
    <source>
        <dbReference type="ARBA" id="ARBA00022676"/>
    </source>
</evidence>
<evidence type="ECO:0000313" key="37">
    <source>
        <dbReference type="Proteomes" id="UP000694392"/>
    </source>
</evidence>
<evidence type="ECO:0000256" key="32">
    <source>
        <dbReference type="ARBA" id="ARBA00082805"/>
    </source>
</evidence>
<evidence type="ECO:0000256" key="34">
    <source>
        <dbReference type="PIRSR" id="PIRSR005557-2"/>
    </source>
</evidence>
<evidence type="ECO:0000256" key="1">
    <source>
        <dbReference type="ARBA" id="ARBA00004447"/>
    </source>
</evidence>
<evidence type="ECO:0000256" key="28">
    <source>
        <dbReference type="ARBA" id="ARBA00062545"/>
    </source>
</evidence>
<evidence type="ECO:0000256" key="11">
    <source>
        <dbReference type="ARBA" id="ARBA00022989"/>
    </source>
</evidence>
<evidence type="ECO:0000256" key="22">
    <source>
        <dbReference type="ARBA" id="ARBA00042991"/>
    </source>
</evidence>
<reference evidence="36" key="1">
    <citation type="submission" date="2025-08" db="UniProtKB">
        <authorList>
            <consortium name="Ensembl"/>
        </authorList>
    </citation>
    <scope>IDENTIFICATION</scope>
</reference>
<evidence type="ECO:0000256" key="30">
    <source>
        <dbReference type="ARBA" id="ARBA00081228"/>
    </source>
</evidence>
<comment type="pathway">
    <text evidence="3">Protein modification; protein glycosylation.</text>
</comment>
<proteinExistence type="inferred from homology"/>
<evidence type="ECO:0000256" key="21">
    <source>
        <dbReference type="ARBA" id="ARBA00042990"/>
    </source>
</evidence>
<evidence type="ECO:0000256" key="6">
    <source>
        <dbReference type="ARBA" id="ARBA00022525"/>
    </source>
</evidence>
<dbReference type="GO" id="GO:0005576">
    <property type="term" value="C:extracellular region"/>
    <property type="evidence" value="ECO:0007669"/>
    <property type="project" value="UniProtKB-SubCell"/>
</dbReference>
<dbReference type="GO" id="GO:0003836">
    <property type="term" value="F:beta-galactoside (CMP) alpha-2,3-sialyltransferase activity"/>
    <property type="evidence" value="ECO:0007669"/>
    <property type="project" value="UniProtKB-EC"/>
</dbReference>
<evidence type="ECO:0000256" key="5">
    <source>
        <dbReference type="ARBA" id="ARBA00006003"/>
    </source>
</evidence>
<evidence type="ECO:0000256" key="33">
    <source>
        <dbReference type="PIRSR" id="PIRSR005557-1"/>
    </source>
</evidence>
<evidence type="ECO:0000256" key="20">
    <source>
        <dbReference type="ARBA" id="ARBA00042448"/>
    </source>
</evidence>
<feature type="binding site" evidence="33">
    <location>
        <position position="138"/>
    </location>
    <ligand>
        <name>substrate</name>
    </ligand>
</feature>
<comment type="catalytic activity">
    <reaction evidence="25">
        <text>a ganglioside GA1 + CMP-N-acetyl-beta-neuraminate = a ganglioside GM1b + CMP + H(+)</text>
        <dbReference type="Rhea" id="RHEA:48244"/>
        <dbReference type="ChEBI" id="CHEBI:15378"/>
        <dbReference type="ChEBI" id="CHEBI:57812"/>
        <dbReference type="ChEBI" id="CHEBI:60377"/>
        <dbReference type="ChEBI" id="CHEBI:88069"/>
        <dbReference type="ChEBI" id="CHEBI:90151"/>
    </reaction>
    <physiologicalReaction direction="left-to-right" evidence="25">
        <dbReference type="Rhea" id="RHEA:48245"/>
    </physiologicalReaction>
</comment>
<dbReference type="InterPro" id="IPR001675">
    <property type="entry name" value="Glyco_trans_29"/>
</dbReference>
<dbReference type="Proteomes" id="UP000694392">
    <property type="component" value="Unplaced"/>
</dbReference>
<dbReference type="GO" id="GO:0006629">
    <property type="term" value="P:lipid metabolic process"/>
    <property type="evidence" value="ECO:0007669"/>
    <property type="project" value="UniProtKB-KW"/>
</dbReference>
<evidence type="ECO:0000256" key="9">
    <source>
        <dbReference type="ARBA" id="ARBA00022692"/>
    </source>
</evidence>
<comment type="catalytic activity">
    <reaction evidence="17">
        <text>a beta-D-galactosyl-(1-&gt;3)-N-acetyl-alpha-D-galactosaminyl derivative + CMP-N-acetyl-beta-neuraminate = an N-acetyl-alpha-neuraminyl-(2-&gt;3)-beta-D-galactosyl-(1-&gt;3)-N-acetyl-alpha-D-galactosaminyl derivative + CMP + H(+)</text>
        <dbReference type="Rhea" id="RHEA:21616"/>
        <dbReference type="ChEBI" id="CHEBI:15378"/>
        <dbReference type="ChEBI" id="CHEBI:57812"/>
        <dbReference type="ChEBI" id="CHEBI:60377"/>
        <dbReference type="ChEBI" id="CHEBI:133470"/>
        <dbReference type="ChEBI" id="CHEBI:139596"/>
        <dbReference type="EC" id="2.4.3.4"/>
    </reaction>
    <physiologicalReaction direction="left-to-right" evidence="17">
        <dbReference type="Rhea" id="RHEA:21617"/>
    </physiologicalReaction>
</comment>
<protein>
    <recommendedName>
        <fullName evidence="29">CMP-N-acetylneuraminate-beta-galactosamide-alpha-2,3-sialyltransferase 2</fullName>
        <ecNumber evidence="18">2.4.3.2</ecNumber>
        <ecNumber evidence="19">2.4.3.4</ecNumber>
    </recommendedName>
    <alternativeName>
        <fullName evidence="22">Gal-NAc6S</fullName>
    </alternativeName>
    <alternativeName>
        <fullName evidence="20">Gal-beta-1,3-GalNAc-alpha-2,3-sialyltransferase</fullName>
    </alternativeName>
    <alternativeName>
        <fullName evidence="21">Monosialoganglioside sialyltransferase</fullName>
    </alternativeName>
    <alternativeName>
        <fullName evidence="30">ST3Gal II</fullName>
    </alternativeName>
    <alternativeName>
        <fullName evidence="31">ST3GalA.2</fullName>
    </alternativeName>
    <alternativeName>
        <fullName evidence="32">Sialyltransferase 4B</fullName>
    </alternativeName>
</protein>
<feature type="binding site" evidence="33">
    <location>
        <position position="257"/>
    </location>
    <ligand>
        <name>substrate</name>
    </ligand>
</feature>
<comment type="catalytic activity">
    <reaction evidence="27">
        <text>a globoside GalGb4Cer + CMP-N-acetyl-beta-neuraminate = a globoside MSGG + CMP + H(+)</text>
        <dbReference type="Rhea" id="RHEA:65372"/>
        <dbReference type="ChEBI" id="CHEBI:15378"/>
        <dbReference type="ChEBI" id="CHEBI:57812"/>
        <dbReference type="ChEBI" id="CHEBI:60377"/>
        <dbReference type="ChEBI" id="CHEBI:140623"/>
        <dbReference type="ChEBI" id="CHEBI:140691"/>
    </reaction>
    <physiologicalReaction direction="left-to-right" evidence="27">
        <dbReference type="Rhea" id="RHEA:65373"/>
    </physiologicalReaction>
</comment>
<feature type="binding site" evidence="33">
    <location>
        <position position="261"/>
    </location>
    <ligand>
        <name>substrate</name>
    </ligand>
</feature>
<comment type="catalytic activity">
    <reaction evidence="23">
        <text>a ganglioside GA1 (d18:1(4E)) + CMP-N-acetyl-beta-neuraminate = a ganglioside GM1b (d18:1(4E)) + CMP + H(+)</text>
        <dbReference type="Rhea" id="RHEA:47560"/>
        <dbReference type="ChEBI" id="CHEBI:15378"/>
        <dbReference type="ChEBI" id="CHEBI:27938"/>
        <dbReference type="ChEBI" id="CHEBI:57812"/>
        <dbReference type="ChEBI" id="CHEBI:60377"/>
        <dbReference type="ChEBI" id="CHEBI:78568"/>
    </reaction>
    <physiologicalReaction direction="left-to-right" evidence="23">
        <dbReference type="Rhea" id="RHEA:47561"/>
    </physiologicalReaction>
</comment>
<evidence type="ECO:0000256" key="29">
    <source>
        <dbReference type="ARBA" id="ARBA00072809"/>
    </source>
</evidence>
<comment type="subunit">
    <text evidence="28">Homodimer; disulfide-linked. Homodimer formation occurs in the endoplasmic reticulum.</text>
</comment>
<evidence type="ECO:0000256" key="14">
    <source>
        <dbReference type="ARBA" id="ARBA00023136"/>
    </source>
</evidence>
<dbReference type="Ensembl" id="ENSSPUT00000016825.1">
    <property type="protein sequence ID" value="ENSSPUP00000015781.1"/>
    <property type="gene ID" value="ENSSPUG00000012194.1"/>
</dbReference>
<evidence type="ECO:0000256" key="4">
    <source>
        <dbReference type="ARBA" id="ARBA00004934"/>
    </source>
</evidence>
<dbReference type="EC" id="2.4.3.4" evidence="19"/>
<feature type="binding site" evidence="33">
    <location>
        <position position="161"/>
    </location>
    <ligand>
        <name>substrate</name>
    </ligand>
</feature>